<evidence type="ECO:0000313" key="2">
    <source>
        <dbReference type="EMBL" id="MBB6204959.1"/>
    </source>
</evidence>
<protein>
    <submittedName>
        <fullName evidence="1">DsrE/DsrF-like family protein</fullName>
    </submittedName>
    <submittedName>
        <fullName evidence="2">tRNA 2-thiouridine synthesizing protein D</fullName>
        <ecNumber evidence="2">2.8.1.-</ecNumber>
    </submittedName>
</protein>
<dbReference type="Pfam" id="PF02635">
    <property type="entry name" value="DsrE"/>
    <property type="match status" value="1"/>
</dbReference>
<name>A0AAW3V381_9BURK</name>
<keyword evidence="1" id="KW-0614">Plasmid</keyword>
<reference evidence="2 4" key="2">
    <citation type="submission" date="2020-08" db="EMBL/GenBank/DDBJ databases">
        <title>Genomic Encyclopedia of Type Strains, Phase IV (KMG-V): Genome sequencing to study the core and pangenomes of soil and plant-associated prokaryotes.</title>
        <authorList>
            <person name="Whitman W."/>
        </authorList>
    </citation>
    <scope>NUCLEOTIDE SEQUENCE [LARGE SCALE GENOMIC DNA]</scope>
    <source>
        <strain evidence="2 4">SEMIA 4013</strain>
    </source>
</reference>
<proteinExistence type="predicted"/>
<dbReference type="GeneID" id="66513455"/>
<dbReference type="EC" id="2.8.1.-" evidence="2"/>
<keyword evidence="2" id="KW-0808">Transferase</keyword>
<organism evidence="2 4">
    <name type="scientific">Paraburkholderia fungorum</name>
    <dbReference type="NCBI Taxonomy" id="134537"/>
    <lineage>
        <taxon>Bacteria</taxon>
        <taxon>Pseudomonadati</taxon>
        <taxon>Pseudomonadota</taxon>
        <taxon>Betaproteobacteria</taxon>
        <taxon>Burkholderiales</taxon>
        <taxon>Burkholderiaceae</taxon>
        <taxon>Paraburkholderia</taxon>
    </lineage>
</organism>
<dbReference type="AlphaFoldDB" id="A0AAW3V381"/>
<dbReference type="Proteomes" id="UP000032614">
    <property type="component" value="Plasmid pBIL"/>
</dbReference>
<dbReference type="GO" id="GO:0016740">
    <property type="term" value="F:transferase activity"/>
    <property type="evidence" value="ECO:0007669"/>
    <property type="project" value="UniProtKB-KW"/>
</dbReference>
<dbReference type="EMBL" id="CP010024">
    <property type="protein sequence ID" value="AJZ56492.1"/>
    <property type="molecule type" value="Genomic_DNA"/>
</dbReference>
<dbReference type="KEGG" id="bfn:OI25_8268"/>
<reference evidence="1 3" key="1">
    <citation type="journal article" date="2015" name="Genome Announc.">
        <title>Complete genome sequences for 59 burkholderia isolates, both pathogenic and near neighbor.</title>
        <authorList>
            <person name="Johnson S.L."/>
            <person name="Bishop-Lilly K.A."/>
            <person name="Ladner J.T."/>
            <person name="Daligault H.E."/>
            <person name="Davenport K.W."/>
            <person name="Jaissle J."/>
            <person name="Frey K.G."/>
            <person name="Koroleva G.I."/>
            <person name="Bruce D.C."/>
            <person name="Coyne S.R."/>
            <person name="Broomall S.M."/>
            <person name="Li P.E."/>
            <person name="Teshima H."/>
            <person name="Gibbons H.S."/>
            <person name="Palacios G.F."/>
            <person name="Rosenzweig C.N."/>
            <person name="Redden C.L."/>
            <person name="Xu Y."/>
            <person name="Minogue T.D."/>
            <person name="Chain P.S."/>
        </authorList>
    </citation>
    <scope>NUCLEOTIDE SEQUENCE [LARGE SCALE GENOMIC DNA]</scope>
    <source>
        <strain evidence="1 3">ATCC BAA-463</strain>
        <plasmid evidence="1 3">pBIL</plasmid>
    </source>
</reference>
<sequence length="135" mass="14924">MSRTLTIALMDAPYESARSTTAFRLIDIAARRGYTVNVFAYEGAVGMTFARQQAHPNPVHRRDAEDENHFLPKDVVASLIREAERNGGRIDWVNCGLCVDERGVGEAVEGVRRGSPGDFWKMAQASDNTLVIGTR</sequence>
<evidence type="ECO:0000313" key="4">
    <source>
        <dbReference type="Proteomes" id="UP000518681"/>
    </source>
</evidence>
<accession>A0AAW3V381</accession>
<dbReference type="Gene3D" id="3.40.1260.10">
    <property type="entry name" value="DsrEFH-like"/>
    <property type="match status" value="1"/>
</dbReference>
<dbReference type="EMBL" id="JACIIK010000011">
    <property type="protein sequence ID" value="MBB6204959.1"/>
    <property type="molecule type" value="Genomic_DNA"/>
</dbReference>
<dbReference type="SUPFAM" id="SSF75169">
    <property type="entry name" value="DsrEFH-like"/>
    <property type="match status" value="1"/>
</dbReference>
<evidence type="ECO:0000313" key="1">
    <source>
        <dbReference type="EMBL" id="AJZ56492.1"/>
    </source>
</evidence>
<geneLocation type="plasmid" evidence="1 3">
    <name>pBIL</name>
</geneLocation>
<gene>
    <name evidence="2" type="ORF">GGD69_005853</name>
    <name evidence="1" type="ORF">OI25_8268</name>
</gene>
<evidence type="ECO:0000313" key="3">
    <source>
        <dbReference type="Proteomes" id="UP000032614"/>
    </source>
</evidence>
<dbReference type="InterPro" id="IPR003787">
    <property type="entry name" value="Sulphur_relay_DsrE/F-like"/>
</dbReference>
<dbReference type="InterPro" id="IPR027396">
    <property type="entry name" value="DsrEFH-like"/>
</dbReference>
<dbReference type="RefSeq" id="WP_028197081.1">
    <property type="nucleotide sequence ID" value="NZ_CADFGE010000013.1"/>
</dbReference>
<dbReference type="Proteomes" id="UP000518681">
    <property type="component" value="Unassembled WGS sequence"/>
</dbReference>